<proteinExistence type="predicted"/>
<keyword evidence="3" id="KW-1185">Reference proteome</keyword>
<dbReference type="Proteomes" id="UP001444661">
    <property type="component" value="Unassembled WGS sequence"/>
</dbReference>
<dbReference type="InterPro" id="IPR000210">
    <property type="entry name" value="BTB/POZ_dom"/>
</dbReference>
<accession>A0ABR1SE65</accession>
<dbReference type="PROSITE" id="PS50097">
    <property type="entry name" value="BTB"/>
    <property type="match status" value="1"/>
</dbReference>
<protein>
    <recommendedName>
        <fullName evidence="1">BTB domain-containing protein</fullName>
    </recommendedName>
</protein>
<evidence type="ECO:0000313" key="2">
    <source>
        <dbReference type="EMBL" id="KAK8029593.1"/>
    </source>
</evidence>
<comment type="caution">
    <text evidence="2">The sequence shown here is derived from an EMBL/GenBank/DDBJ whole genome shotgun (WGS) entry which is preliminary data.</text>
</comment>
<feature type="domain" description="BTB" evidence="1">
    <location>
        <begin position="24"/>
        <end position="90"/>
    </location>
</feature>
<reference evidence="2 3" key="1">
    <citation type="submission" date="2023-01" db="EMBL/GenBank/DDBJ databases">
        <title>Analysis of 21 Apiospora genomes using comparative genomics revels a genus with tremendous synthesis potential of carbohydrate active enzymes and secondary metabolites.</title>
        <authorList>
            <person name="Sorensen T."/>
        </authorList>
    </citation>
    <scope>NUCLEOTIDE SEQUENCE [LARGE SCALE GENOMIC DNA]</scope>
    <source>
        <strain evidence="2 3">CBS 33761</strain>
    </source>
</reference>
<dbReference type="EMBL" id="JAQQWK010000010">
    <property type="protein sequence ID" value="KAK8029593.1"/>
    <property type="molecule type" value="Genomic_DNA"/>
</dbReference>
<dbReference type="SUPFAM" id="SSF54695">
    <property type="entry name" value="POZ domain"/>
    <property type="match status" value="1"/>
</dbReference>
<dbReference type="CDD" id="cd18186">
    <property type="entry name" value="BTB_POZ_ZBTB_KLHL-like"/>
    <property type="match status" value="1"/>
</dbReference>
<organism evidence="2 3">
    <name type="scientific">Apiospora rasikravindrae</name>
    <dbReference type="NCBI Taxonomy" id="990691"/>
    <lineage>
        <taxon>Eukaryota</taxon>
        <taxon>Fungi</taxon>
        <taxon>Dikarya</taxon>
        <taxon>Ascomycota</taxon>
        <taxon>Pezizomycotina</taxon>
        <taxon>Sordariomycetes</taxon>
        <taxon>Xylariomycetidae</taxon>
        <taxon>Amphisphaeriales</taxon>
        <taxon>Apiosporaceae</taxon>
        <taxon>Apiospora</taxon>
    </lineage>
</organism>
<dbReference type="Pfam" id="PF00651">
    <property type="entry name" value="BTB"/>
    <property type="match status" value="1"/>
</dbReference>
<evidence type="ECO:0000313" key="3">
    <source>
        <dbReference type="Proteomes" id="UP001444661"/>
    </source>
</evidence>
<gene>
    <name evidence="2" type="ORF">PG993_010884</name>
</gene>
<evidence type="ECO:0000259" key="1">
    <source>
        <dbReference type="PROSITE" id="PS50097"/>
    </source>
</evidence>
<sequence>MASQKHPIVSQEGDLHLWRTGQWADVRVTCRGQSMLLHRAILARCPWFKEKMENRFNENNMCEINLDRFSPGLLQTLLSFIYSTQINHDNLLPNTSFSHELLAQLYGLGATFKFPTFQTAVLNTGIEFLNSGIQYFNRHPRKKMTAGQIDQLMLGLRIAYAGDVQKQATLRGLYVHFFTECWSNVQNDPYFFSQIRAVPMFSVDLMENVGRKNAGRDRLETTIYTVQICNNATPSLEAAMKAWES</sequence>
<name>A0ABR1SE65_9PEZI</name>
<dbReference type="Gene3D" id="3.30.710.10">
    <property type="entry name" value="Potassium Channel Kv1.1, Chain A"/>
    <property type="match status" value="1"/>
</dbReference>
<dbReference type="InterPro" id="IPR011333">
    <property type="entry name" value="SKP1/BTB/POZ_sf"/>
</dbReference>